<dbReference type="Proteomes" id="UP001362999">
    <property type="component" value="Unassembled WGS sequence"/>
</dbReference>
<evidence type="ECO:0000313" key="2">
    <source>
        <dbReference type="EMBL" id="KAK6996987.1"/>
    </source>
</evidence>
<comment type="caution">
    <text evidence="2">The sequence shown here is derived from an EMBL/GenBank/DDBJ whole genome shotgun (WGS) entry which is preliminary data.</text>
</comment>
<accession>A0AAW0A181</accession>
<evidence type="ECO:0008006" key="4">
    <source>
        <dbReference type="Google" id="ProtNLM"/>
    </source>
</evidence>
<evidence type="ECO:0000313" key="3">
    <source>
        <dbReference type="Proteomes" id="UP001362999"/>
    </source>
</evidence>
<sequence>MPQSTKSEKFALATRTRSSGPTRTEKGNKSSRSKRFYPRFKTPCINSIFPSVSHLKVSDEQRESIQAMHNPRSDIFPIPSIVDYVYATSDTAQAKAMKVVVDHGLPEGDNGEKMNSRWLRQWSGTSRSNTGALGHARRVLYLCACGYEPTTSTQRSTAASFTGCLAHVEMTTWQGGKIVRIRGYLDHNKACQAASAGRVCM</sequence>
<organism evidence="2 3">
    <name type="scientific">Favolaschia claudopus</name>
    <dbReference type="NCBI Taxonomy" id="2862362"/>
    <lineage>
        <taxon>Eukaryota</taxon>
        <taxon>Fungi</taxon>
        <taxon>Dikarya</taxon>
        <taxon>Basidiomycota</taxon>
        <taxon>Agaricomycotina</taxon>
        <taxon>Agaricomycetes</taxon>
        <taxon>Agaricomycetidae</taxon>
        <taxon>Agaricales</taxon>
        <taxon>Marasmiineae</taxon>
        <taxon>Mycenaceae</taxon>
        <taxon>Favolaschia</taxon>
    </lineage>
</organism>
<feature type="region of interest" description="Disordered" evidence="1">
    <location>
        <begin position="1"/>
        <end position="36"/>
    </location>
</feature>
<proteinExistence type="predicted"/>
<reference evidence="2 3" key="1">
    <citation type="journal article" date="2024" name="J Genomics">
        <title>Draft genome sequencing and assembly of Favolaschia claudopus CIRM-BRFM 2984 isolated from oak limbs.</title>
        <authorList>
            <person name="Navarro D."/>
            <person name="Drula E."/>
            <person name="Chaduli D."/>
            <person name="Cazenave R."/>
            <person name="Ahrendt S."/>
            <person name="Wang J."/>
            <person name="Lipzen A."/>
            <person name="Daum C."/>
            <person name="Barry K."/>
            <person name="Grigoriev I.V."/>
            <person name="Favel A."/>
            <person name="Rosso M.N."/>
            <person name="Martin F."/>
        </authorList>
    </citation>
    <scope>NUCLEOTIDE SEQUENCE [LARGE SCALE GENOMIC DNA]</scope>
    <source>
        <strain evidence="2 3">CIRM-BRFM 2984</strain>
    </source>
</reference>
<keyword evidence="3" id="KW-1185">Reference proteome</keyword>
<name>A0AAW0A181_9AGAR</name>
<gene>
    <name evidence="2" type="ORF">R3P38DRAFT_3069077</name>
</gene>
<protein>
    <recommendedName>
        <fullName evidence="4">SnoaL-like domain-containing protein</fullName>
    </recommendedName>
</protein>
<dbReference type="EMBL" id="JAWWNJ010000095">
    <property type="protein sequence ID" value="KAK6996987.1"/>
    <property type="molecule type" value="Genomic_DNA"/>
</dbReference>
<dbReference type="AlphaFoldDB" id="A0AAW0A181"/>
<evidence type="ECO:0000256" key="1">
    <source>
        <dbReference type="SAM" id="MobiDB-lite"/>
    </source>
</evidence>